<keyword evidence="8" id="KW-1185">Reference proteome</keyword>
<evidence type="ECO:0000256" key="1">
    <source>
        <dbReference type="ARBA" id="ARBA00005417"/>
    </source>
</evidence>
<dbReference type="PANTHER" id="PTHR43776">
    <property type="entry name" value="TRANSPORT ATP-BINDING PROTEIN"/>
    <property type="match status" value="1"/>
</dbReference>
<keyword evidence="2" id="KW-0813">Transport</keyword>
<gene>
    <name evidence="7" type="ORF">SAMN05216251_11336</name>
</gene>
<dbReference type="InterPro" id="IPR017871">
    <property type="entry name" value="ABC_transporter-like_CS"/>
</dbReference>
<dbReference type="Proteomes" id="UP000199323">
    <property type="component" value="Unassembled WGS sequence"/>
</dbReference>
<dbReference type="PANTHER" id="PTHR43776:SF7">
    <property type="entry name" value="D,D-DIPEPTIDE TRANSPORT ATP-BINDING PROTEIN DDPF-RELATED"/>
    <property type="match status" value="1"/>
</dbReference>
<evidence type="ECO:0000256" key="2">
    <source>
        <dbReference type="ARBA" id="ARBA00022448"/>
    </source>
</evidence>
<comment type="similarity">
    <text evidence="1">Belongs to the ABC transporter superfamily.</text>
</comment>
<dbReference type="InterPro" id="IPR003439">
    <property type="entry name" value="ABC_transporter-like_ATP-bd"/>
</dbReference>
<feature type="domain" description="ABC transporter" evidence="6">
    <location>
        <begin position="28"/>
        <end position="278"/>
    </location>
</feature>
<sequence length="579" mass="62673">MTNDTITDSAPADDRARGHSATDEAIVVRDLRVDVRGHFAGGPRTVLHDISFTVRSGASFGIVGESGSGKTLTTRALAGLLPSAAAVSGGSIRVLGEEYANASADRWRELHQRSVGVVFQNPMTSLNPRMTVFAQLREALPSGRSRGRTTDARRVLELLDSVRVPAAAERLRQYPHELSGGIAQRVAIAMSLARNPSILIADEPTTALDATTQTQVLDLLDELRTSNALTVVLVSHDLDVVRDRCDHVAVMRAGEIVESGTTAAVVTAPTAPYTRELLASTPAALTSRRDRHTAGHRDFGGKDTPVLELTDVSKSFGRARRRGDRTQTWAVDEVSLAVRPGEIVGLVGESGSGKTTTARIAIGLVEPDRGEVRYDGVPVRGGGRDARAQWRNKVQFVFQDSYSALNPRYTVGQCVLEPLLGGRRPSTDDERERARRVLTEVGLDPDFTDRRPHQLSGGERQRVGIARALVKQPRLIIADEPVSALDVTVQRKILDLIVELNRKSGTAFLVISHDLGVIGYLCDRVAVMQDGRIVEHGPVDDVLRNPRADFTRQLTSGLRRPPHGPEPDPLPSAAVDVTS</sequence>
<protein>
    <submittedName>
        <fullName evidence="7">Peptide/nickel transport system ATP-binding protein</fullName>
    </submittedName>
</protein>
<dbReference type="SUPFAM" id="SSF52540">
    <property type="entry name" value="P-loop containing nucleoside triphosphate hydrolases"/>
    <property type="match status" value="2"/>
</dbReference>
<dbReference type="InterPro" id="IPR050319">
    <property type="entry name" value="ABC_transp_ATP-bind"/>
</dbReference>
<dbReference type="EMBL" id="FONG01000013">
    <property type="protein sequence ID" value="SFF39521.1"/>
    <property type="molecule type" value="Genomic_DNA"/>
</dbReference>
<dbReference type="NCBIfam" id="NF007739">
    <property type="entry name" value="PRK10419.1"/>
    <property type="match status" value="2"/>
</dbReference>
<dbReference type="RefSeq" id="WP_093715304.1">
    <property type="nucleotide sequence ID" value="NZ_FONG01000013.1"/>
</dbReference>
<feature type="region of interest" description="Disordered" evidence="5">
    <location>
        <begin position="1"/>
        <end position="21"/>
    </location>
</feature>
<dbReference type="GO" id="GO:0055085">
    <property type="term" value="P:transmembrane transport"/>
    <property type="evidence" value="ECO:0007669"/>
    <property type="project" value="UniProtKB-ARBA"/>
</dbReference>
<dbReference type="Pfam" id="PF08352">
    <property type="entry name" value="oligo_HPY"/>
    <property type="match status" value="1"/>
</dbReference>
<evidence type="ECO:0000313" key="8">
    <source>
        <dbReference type="Proteomes" id="UP000199323"/>
    </source>
</evidence>
<evidence type="ECO:0000259" key="6">
    <source>
        <dbReference type="PROSITE" id="PS50893"/>
    </source>
</evidence>
<keyword evidence="3" id="KW-0547">Nucleotide-binding</keyword>
<feature type="domain" description="ABC transporter" evidence="6">
    <location>
        <begin position="307"/>
        <end position="555"/>
    </location>
</feature>
<feature type="region of interest" description="Disordered" evidence="5">
    <location>
        <begin position="555"/>
        <end position="579"/>
    </location>
</feature>
<dbReference type="GO" id="GO:0016887">
    <property type="term" value="F:ATP hydrolysis activity"/>
    <property type="evidence" value="ECO:0007669"/>
    <property type="project" value="InterPro"/>
</dbReference>
<dbReference type="CDD" id="cd03257">
    <property type="entry name" value="ABC_NikE_OppD_transporters"/>
    <property type="match status" value="2"/>
</dbReference>
<evidence type="ECO:0000256" key="4">
    <source>
        <dbReference type="ARBA" id="ARBA00022840"/>
    </source>
</evidence>
<dbReference type="GO" id="GO:0005524">
    <property type="term" value="F:ATP binding"/>
    <property type="evidence" value="ECO:0007669"/>
    <property type="project" value="UniProtKB-KW"/>
</dbReference>
<proteinExistence type="inferred from homology"/>
<dbReference type="InterPro" id="IPR013563">
    <property type="entry name" value="Oligopep_ABC_C"/>
</dbReference>
<dbReference type="NCBIfam" id="NF008453">
    <property type="entry name" value="PRK11308.1"/>
    <property type="match status" value="2"/>
</dbReference>
<feature type="compositionally biased region" description="Basic and acidic residues" evidence="5">
    <location>
        <begin position="12"/>
        <end position="21"/>
    </location>
</feature>
<dbReference type="STRING" id="380248.SAMN05216251_11336"/>
<dbReference type="Pfam" id="PF00005">
    <property type="entry name" value="ABC_tran"/>
    <property type="match status" value="2"/>
</dbReference>
<evidence type="ECO:0000256" key="3">
    <source>
        <dbReference type="ARBA" id="ARBA00022741"/>
    </source>
</evidence>
<dbReference type="InterPro" id="IPR003593">
    <property type="entry name" value="AAA+_ATPase"/>
</dbReference>
<dbReference type="Gene3D" id="3.40.50.300">
    <property type="entry name" value="P-loop containing nucleotide triphosphate hydrolases"/>
    <property type="match status" value="2"/>
</dbReference>
<organism evidence="7 8">
    <name type="scientific">Actinacidiphila alni</name>
    <dbReference type="NCBI Taxonomy" id="380248"/>
    <lineage>
        <taxon>Bacteria</taxon>
        <taxon>Bacillati</taxon>
        <taxon>Actinomycetota</taxon>
        <taxon>Actinomycetes</taxon>
        <taxon>Kitasatosporales</taxon>
        <taxon>Streptomycetaceae</taxon>
        <taxon>Actinacidiphila</taxon>
    </lineage>
</organism>
<dbReference type="OrthoDB" id="4008250at2"/>
<dbReference type="SMART" id="SM00382">
    <property type="entry name" value="AAA"/>
    <property type="match status" value="2"/>
</dbReference>
<dbReference type="PROSITE" id="PS50893">
    <property type="entry name" value="ABC_TRANSPORTER_2"/>
    <property type="match status" value="2"/>
</dbReference>
<accession>A0A1I2IG44</accession>
<dbReference type="AlphaFoldDB" id="A0A1I2IG44"/>
<name>A0A1I2IG44_9ACTN</name>
<evidence type="ECO:0000256" key="5">
    <source>
        <dbReference type="SAM" id="MobiDB-lite"/>
    </source>
</evidence>
<dbReference type="PROSITE" id="PS00211">
    <property type="entry name" value="ABC_TRANSPORTER_1"/>
    <property type="match status" value="1"/>
</dbReference>
<dbReference type="InterPro" id="IPR027417">
    <property type="entry name" value="P-loop_NTPase"/>
</dbReference>
<dbReference type="GO" id="GO:0015833">
    <property type="term" value="P:peptide transport"/>
    <property type="evidence" value="ECO:0007669"/>
    <property type="project" value="InterPro"/>
</dbReference>
<keyword evidence="4 7" id="KW-0067">ATP-binding</keyword>
<reference evidence="8" key="1">
    <citation type="submission" date="2016-10" db="EMBL/GenBank/DDBJ databases">
        <authorList>
            <person name="Varghese N."/>
            <person name="Submissions S."/>
        </authorList>
    </citation>
    <scope>NUCLEOTIDE SEQUENCE [LARGE SCALE GENOMIC DNA]</scope>
    <source>
        <strain evidence="8">CGMCC 4.3510</strain>
    </source>
</reference>
<evidence type="ECO:0000313" key="7">
    <source>
        <dbReference type="EMBL" id="SFF39521.1"/>
    </source>
</evidence>